<keyword evidence="6 9" id="KW-0333">Golgi apparatus</keyword>
<evidence type="ECO:0000256" key="7">
    <source>
        <dbReference type="ARBA" id="ARBA00023136"/>
    </source>
</evidence>
<keyword evidence="7 9" id="KW-0472">Membrane</keyword>
<accession>A0AAV2HN59</accession>
<feature type="transmembrane region" description="Helical" evidence="9">
    <location>
        <begin position="12"/>
        <end position="30"/>
    </location>
</feature>
<dbReference type="AlphaFoldDB" id="A0AAV2HN59"/>
<keyword evidence="4 9" id="KW-0812">Transmembrane</keyword>
<dbReference type="GO" id="GO:0008146">
    <property type="term" value="F:sulfotransferase activity"/>
    <property type="evidence" value="ECO:0007669"/>
    <property type="project" value="InterPro"/>
</dbReference>
<dbReference type="EC" id="2.8.2.-" evidence="9"/>
<dbReference type="GO" id="GO:0000139">
    <property type="term" value="C:Golgi membrane"/>
    <property type="evidence" value="ECO:0007669"/>
    <property type="project" value="UniProtKB-SubCell"/>
</dbReference>
<keyword evidence="8 9" id="KW-0325">Glycoprotein</keyword>
<evidence type="ECO:0000256" key="5">
    <source>
        <dbReference type="ARBA" id="ARBA00022989"/>
    </source>
</evidence>
<sequence>MKVLQKLVKRATVALAVVLASAGLIIFFSGTKSISTHEQHLALDASSNRSRVTKLYFVQGTSSSEFLRRRHKVRDACLPGNHLQDLPSDVQHVLTHGDSGVIYCIVPKAGCTFWKRVFSFLNDKNITRPLDTIFSIPRLLVHQQGQGEPFQHYIHNPHKYLTRVMVSRDPLARILSSYLDKFYLPDFWESYGTTFMEQVTGFARMNSMREPVRTGMDFSHAKLSNSCSWIRNKLNSSVSVPNAKQINDNTVTADDFMRKHFDDMANRFWPKHGTGSFQTGSSTYQDTRCGKYLTFSEFVLASMYEEEPHWQPTYQVCNPCQFEPTHVSYMETFNADAKVVLGSMGLKDLVDQLDPVSQVNEEISMLVEYHFNNVFNGPGSHFYSTCLTPQELSYRLWSTFLWQGYIHPLAVYDVPDFHDVSSVKEDLLAQIRQARYLGLKDEHVMEKAKRLFSRKFFTTLTAEALKELFIKFRVDLKLFHRDKDIDGFNCLFSI</sequence>
<dbReference type="Pfam" id="PF03567">
    <property type="entry name" value="Sulfotransfer_2"/>
    <property type="match status" value="1"/>
</dbReference>
<evidence type="ECO:0000256" key="1">
    <source>
        <dbReference type="ARBA" id="ARBA00004323"/>
    </source>
</evidence>
<evidence type="ECO:0000256" key="6">
    <source>
        <dbReference type="ARBA" id="ARBA00023034"/>
    </source>
</evidence>
<evidence type="ECO:0000256" key="2">
    <source>
        <dbReference type="ARBA" id="ARBA00006339"/>
    </source>
</evidence>
<gene>
    <name evidence="10" type="ORF">GSLYS_00009097001</name>
</gene>
<dbReference type="PANTHER" id="PTHR12137">
    <property type="entry name" value="CARBOHYDRATE SULFOTRANSFERASE"/>
    <property type="match status" value="1"/>
</dbReference>
<comment type="similarity">
    <text evidence="2 9">Belongs to the sulfotransferase 2 family.</text>
</comment>
<dbReference type="InterPro" id="IPR018011">
    <property type="entry name" value="Carb_sulfotrans_8-10"/>
</dbReference>
<proteinExistence type="inferred from homology"/>
<evidence type="ECO:0000256" key="8">
    <source>
        <dbReference type="ARBA" id="ARBA00023180"/>
    </source>
</evidence>
<comment type="caution">
    <text evidence="10">The sequence shown here is derived from an EMBL/GenBank/DDBJ whole genome shotgun (WGS) entry which is preliminary data.</text>
</comment>
<keyword evidence="9" id="KW-0735">Signal-anchor</keyword>
<dbReference type="EMBL" id="CAXITT010000193">
    <property type="protein sequence ID" value="CAL1535137.1"/>
    <property type="molecule type" value="Genomic_DNA"/>
</dbReference>
<keyword evidence="3 9" id="KW-0808">Transferase</keyword>
<keyword evidence="5 9" id="KW-1133">Transmembrane helix</keyword>
<name>A0AAV2HN59_LYMST</name>
<evidence type="ECO:0000256" key="3">
    <source>
        <dbReference type="ARBA" id="ARBA00022679"/>
    </source>
</evidence>
<evidence type="ECO:0000256" key="9">
    <source>
        <dbReference type="RuleBase" id="RU364020"/>
    </source>
</evidence>
<reference evidence="10 11" key="1">
    <citation type="submission" date="2024-04" db="EMBL/GenBank/DDBJ databases">
        <authorList>
            <consortium name="Genoscope - CEA"/>
            <person name="William W."/>
        </authorList>
    </citation>
    <scope>NUCLEOTIDE SEQUENCE [LARGE SCALE GENOMIC DNA]</scope>
</reference>
<evidence type="ECO:0000313" key="11">
    <source>
        <dbReference type="Proteomes" id="UP001497497"/>
    </source>
</evidence>
<keyword evidence="11" id="KW-1185">Reference proteome</keyword>
<evidence type="ECO:0000313" key="10">
    <source>
        <dbReference type="EMBL" id="CAL1535137.1"/>
    </source>
</evidence>
<dbReference type="GO" id="GO:0016051">
    <property type="term" value="P:carbohydrate biosynthetic process"/>
    <property type="evidence" value="ECO:0007669"/>
    <property type="project" value="InterPro"/>
</dbReference>
<protein>
    <recommendedName>
        <fullName evidence="9">Carbohydrate sulfotransferase</fullName>
        <ecNumber evidence="9">2.8.2.-</ecNumber>
    </recommendedName>
</protein>
<comment type="subcellular location">
    <subcellularLocation>
        <location evidence="1 9">Golgi apparatus membrane</location>
        <topology evidence="1 9">Single-pass type II membrane protein</topology>
    </subcellularLocation>
</comment>
<organism evidence="10 11">
    <name type="scientific">Lymnaea stagnalis</name>
    <name type="common">Great pond snail</name>
    <name type="synonym">Helix stagnalis</name>
    <dbReference type="NCBI Taxonomy" id="6523"/>
    <lineage>
        <taxon>Eukaryota</taxon>
        <taxon>Metazoa</taxon>
        <taxon>Spiralia</taxon>
        <taxon>Lophotrochozoa</taxon>
        <taxon>Mollusca</taxon>
        <taxon>Gastropoda</taxon>
        <taxon>Heterobranchia</taxon>
        <taxon>Euthyneura</taxon>
        <taxon>Panpulmonata</taxon>
        <taxon>Hygrophila</taxon>
        <taxon>Lymnaeoidea</taxon>
        <taxon>Lymnaeidae</taxon>
        <taxon>Lymnaea</taxon>
    </lineage>
</organism>
<dbReference type="InterPro" id="IPR005331">
    <property type="entry name" value="Sulfotransferase"/>
</dbReference>
<dbReference type="Proteomes" id="UP001497497">
    <property type="component" value="Unassembled WGS sequence"/>
</dbReference>
<evidence type="ECO:0000256" key="4">
    <source>
        <dbReference type="ARBA" id="ARBA00022692"/>
    </source>
</evidence>
<dbReference type="PANTHER" id="PTHR12137:SF54">
    <property type="entry name" value="CARBOHYDRATE SULFOTRANSFERASE"/>
    <property type="match status" value="1"/>
</dbReference>
<keyword evidence="9" id="KW-0119">Carbohydrate metabolism</keyword>